<keyword evidence="5 12" id="KW-0812">Transmembrane</keyword>
<keyword evidence="4" id="KW-0410">Iron transport</keyword>
<gene>
    <name evidence="17" type="ORF">Y958_20770</name>
</gene>
<evidence type="ECO:0000256" key="1">
    <source>
        <dbReference type="ARBA" id="ARBA00004571"/>
    </source>
</evidence>
<evidence type="ECO:0000256" key="13">
    <source>
        <dbReference type="RuleBase" id="RU003357"/>
    </source>
</evidence>
<dbReference type="AlphaFoldDB" id="A0A248JYI5"/>
<keyword evidence="10 12" id="KW-0472">Membrane</keyword>
<comment type="subcellular location">
    <subcellularLocation>
        <location evidence="1 12">Cell outer membrane</location>
        <topology evidence="1 12">Multi-pass membrane protein</topology>
    </subcellularLocation>
</comment>
<comment type="similarity">
    <text evidence="12 13">Belongs to the TonB-dependent receptor family.</text>
</comment>
<dbReference type="InterPro" id="IPR036942">
    <property type="entry name" value="Beta-barrel_TonB_sf"/>
</dbReference>
<evidence type="ECO:0000256" key="6">
    <source>
        <dbReference type="ARBA" id="ARBA00022729"/>
    </source>
</evidence>
<keyword evidence="7" id="KW-0408">Iron</keyword>
<dbReference type="InterPro" id="IPR000531">
    <property type="entry name" value="Beta-barrel_TonB"/>
</dbReference>
<proteinExistence type="inferred from homology"/>
<keyword evidence="3 12" id="KW-1134">Transmembrane beta strand</keyword>
<feature type="signal peptide" evidence="14">
    <location>
        <begin position="1"/>
        <end position="37"/>
    </location>
</feature>
<dbReference type="GO" id="GO:0015344">
    <property type="term" value="F:siderophore uptake transmembrane transporter activity"/>
    <property type="evidence" value="ECO:0007669"/>
    <property type="project" value="TreeGrafter"/>
</dbReference>
<evidence type="ECO:0000256" key="5">
    <source>
        <dbReference type="ARBA" id="ARBA00022692"/>
    </source>
</evidence>
<sequence length="802" mass="87068">MTTFTPGGVAARERLRLRRILLAGAALNVMVCGGAMAQEASSAGDVETILITGGRPVSATGQITMQEAPKSASSVTQKFIQDQPAAANPFQLINLAPGVNSNGRDATGTGRGAISVRGFQSNQIGLILDGVPVNDSGTFNVYPQEYIDAENLSQVYIMQGAGDADTPNVGETGGNIGMVIQKPSDDFHVTLQQALGDNNLRREFVRVDTGDLGFRTKAFISYSNAEVDVWRGEGTTKRQHVDASIAHDIGDSSRIALSAFYNTAETYSYQALTKAQIAQYGYDFNFATAFAPTAPAATGTVQNDNNGPLLTQRSNYYKLATNPFENLVVSVKGNFALTDNLRLDVQPYLWYGFGGGGTAGYFSETNAAQFGVPGQAFKGIDLNGDHDTLDNKLFYNLFAQQQMRPGFVTRGKWTYGHNELVVGFQYETGKLREWKPLLSVDPNGNPVSLWPDLYNEHVFRADGSVVRTQDQKTTTEVVRPFVVDTLNLFDDKLALSVGLQHSQINRGGINYLPLSLRTANANAIAPTHPELDQGKFVPSAGAVYHIDDSNQIFASATQTFRATDNSALYTPGVNLSTIQPETTVDLEAGYRYAGEWFISSVTVFNTNYSNRQQSLFDVTANTTVSKNIGGVIIKGLEAEVGTKPIDGFSAYMSTAYTQSHLKNDLYVGLANGSTVPLPTAGKQLTDTPEWLVSGLLRYERDSYFAQIQGKYTAHRFSTLTNDEEVPSFYTFDVAAGYTLPEALTGRFATKLVLSVTNLFDKRYLGGINFGNNAQPYNGVAANLPSYQPAPPRFISAKMTVTY</sequence>
<keyword evidence="9 13" id="KW-0798">TonB box</keyword>
<name>A0A248JYI5_9PROT</name>
<keyword evidence="18" id="KW-1185">Reference proteome</keyword>
<feature type="domain" description="TonB-dependent receptor plug" evidence="16">
    <location>
        <begin position="66"/>
        <end position="165"/>
    </location>
</feature>
<evidence type="ECO:0000256" key="11">
    <source>
        <dbReference type="ARBA" id="ARBA00023237"/>
    </source>
</evidence>
<dbReference type="InterPro" id="IPR039426">
    <property type="entry name" value="TonB-dep_rcpt-like"/>
</dbReference>
<evidence type="ECO:0000256" key="10">
    <source>
        <dbReference type="ARBA" id="ARBA00023136"/>
    </source>
</evidence>
<evidence type="ECO:0000256" key="9">
    <source>
        <dbReference type="ARBA" id="ARBA00023077"/>
    </source>
</evidence>
<dbReference type="Gene3D" id="2.40.170.20">
    <property type="entry name" value="TonB-dependent receptor, beta-barrel domain"/>
    <property type="match status" value="1"/>
</dbReference>
<dbReference type="Gene3D" id="2.170.130.10">
    <property type="entry name" value="TonB-dependent receptor, plug domain"/>
    <property type="match status" value="1"/>
</dbReference>
<evidence type="ECO:0000259" key="15">
    <source>
        <dbReference type="Pfam" id="PF00593"/>
    </source>
</evidence>
<dbReference type="PANTHER" id="PTHR32552:SF89">
    <property type="entry name" value="CATECHOLATE SIDEROPHORE RECEPTOR FIU"/>
    <property type="match status" value="1"/>
</dbReference>
<dbReference type="EMBL" id="CP022111">
    <property type="protein sequence ID" value="ASG23264.1"/>
    <property type="molecule type" value="Genomic_DNA"/>
</dbReference>
<dbReference type="PANTHER" id="PTHR32552">
    <property type="entry name" value="FERRICHROME IRON RECEPTOR-RELATED"/>
    <property type="match status" value="1"/>
</dbReference>
<evidence type="ECO:0000259" key="16">
    <source>
        <dbReference type="Pfam" id="PF07715"/>
    </source>
</evidence>
<evidence type="ECO:0000313" key="17">
    <source>
        <dbReference type="EMBL" id="ASG23264.1"/>
    </source>
</evidence>
<feature type="domain" description="TonB-dependent receptor-like beta-barrel" evidence="15">
    <location>
        <begin position="280"/>
        <end position="758"/>
    </location>
</feature>
<organism evidence="17 18">
    <name type="scientific">Nitrospirillum viridazoti CBAmc</name>
    <dbReference type="NCBI Taxonomy" id="1441467"/>
    <lineage>
        <taxon>Bacteria</taxon>
        <taxon>Pseudomonadati</taxon>
        <taxon>Pseudomonadota</taxon>
        <taxon>Alphaproteobacteria</taxon>
        <taxon>Rhodospirillales</taxon>
        <taxon>Azospirillaceae</taxon>
        <taxon>Nitrospirillum</taxon>
        <taxon>Nitrospirillum viridazoti</taxon>
    </lineage>
</organism>
<evidence type="ECO:0000256" key="7">
    <source>
        <dbReference type="ARBA" id="ARBA00023004"/>
    </source>
</evidence>
<keyword evidence="2 12" id="KW-0813">Transport</keyword>
<dbReference type="Pfam" id="PF00593">
    <property type="entry name" value="TonB_dep_Rec_b-barrel"/>
    <property type="match status" value="1"/>
</dbReference>
<evidence type="ECO:0000256" key="3">
    <source>
        <dbReference type="ARBA" id="ARBA00022452"/>
    </source>
</evidence>
<dbReference type="GO" id="GO:0009279">
    <property type="term" value="C:cell outer membrane"/>
    <property type="evidence" value="ECO:0007669"/>
    <property type="project" value="UniProtKB-SubCell"/>
</dbReference>
<evidence type="ECO:0000256" key="4">
    <source>
        <dbReference type="ARBA" id="ARBA00022496"/>
    </source>
</evidence>
<reference evidence="17 18" key="1">
    <citation type="submission" date="2017-06" db="EMBL/GenBank/DDBJ databases">
        <title>Complete genome sequence of Nitrospirillum amazonense strain CBAmC, an endophytic nitrogen-fixing and plant growth-promoting bacterium, isolated from sugarcane.</title>
        <authorList>
            <person name="Schwab S."/>
            <person name="dos Santos Teixeira K.R."/>
            <person name="Simoes Araujo J.L."/>
            <person name="Soares Vidal M."/>
            <person name="Borges de Freitas H.R."/>
            <person name="Rivello Crivelaro A.L."/>
            <person name="Bueno de Camargo Nunes A."/>
            <person name="dos Santos C.M."/>
            <person name="Palmeira da Silva Rosa D."/>
            <person name="da Silva Padilha D."/>
            <person name="da Silva E."/>
            <person name="Araujo Terra L."/>
            <person name="Soares Mendes V."/>
            <person name="Farinelli L."/>
            <person name="Magalhaes Cruz L."/>
            <person name="Baldani J.I."/>
        </authorList>
    </citation>
    <scope>NUCLEOTIDE SEQUENCE [LARGE SCALE GENOMIC DNA]</scope>
    <source>
        <strain evidence="17 18">CBAmC</strain>
    </source>
</reference>
<keyword evidence="11 12" id="KW-0998">Cell outer membrane</keyword>
<keyword evidence="6 14" id="KW-0732">Signal</keyword>
<keyword evidence="8" id="KW-0406">Ion transport</keyword>
<feature type="chain" id="PRO_5012964659" description="TonB-dependent receptor" evidence="14">
    <location>
        <begin position="38"/>
        <end position="802"/>
    </location>
</feature>
<evidence type="ECO:0000256" key="14">
    <source>
        <dbReference type="SAM" id="SignalP"/>
    </source>
</evidence>
<evidence type="ECO:0000313" key="18">
    <source>
        <dbReference type="Proteomes" id="UP000197153"/>
    </source>
</evidence>
<evidence type="ECO:0000256" key="2">
    <source>
        <dbReference type="ARBA" id="ARBA00022448"/>
    </source>
</evidence>
<evidence type="ECO:0000256" key="12">
    <source>
        <dbReference type="PROSITE-ProRule" id="PRU01360"/>
    </source>
</evidence>
<evidence type="ECO:0000256" key="8">
    <source>
        <dbReference type="ARBA" id="ARBA00023065"/>
    </source>
</evidence>
<dbReference type="SUPFAM" id="SSF56935">
    <property type="entry name" value="Porins"/>
    <property type="match status" value="1"/>
</dbReference>
<accession>A0A248JYI5</accession>
<dbReference type="Pfam" id="PF07715">
    <property type="entry name" value="Plug"/>
    <property type="match status" value="1"/>
</dbReference>
<dbReference type="PROSITE" id="PS52016">
    <property type="entry name" value="TONB_DEPENDENT_REC_3"/>
    <property type="match status" value="1"/>
</dbReference>
<dbReference type="Proteomes" id="UP000197153">
    <property type="component" value="Chromosome 2"/>
</dbReference>
<dbReference type="RefSeq" id="WP_088873772.1">
    <property type="nucleotide sequence ID" value="NZ_CP022111.1"/>
</dbReference>
<evidence type="ECO:0008006" key="19">
    <source>
        <dbReference type="Google" id="ProtNLM"/>
    </source>
</evidence>
<dbReference type="InterPro" id="IPR012910">
    <property type="entry name" value="Plug_dom"/>
</dbReference>
<dbReference type="KEGG" id="nao:Y958_20770"/>
<dbReference type="InterPro" id="IPR037066">
    <property type="entry name" value="Plug_dom_sf"/>
</dbReference>
<protein>
    <recommendedName>
        <fullName evidence="19">TonB-dependent receptor</fullName>
    </recommendedName>
</protein>